<dbReference type="InterPro" id="IPR009057">
    <property type="entry name" value="Homeodomain-like_sf"/>
</dbReference>
<dbReference type="SMART" id="SM00342">
    <property type="entry name" value="HTH_ARAC"/>
    <property type="match status" value="1"/>
</dbReference>
<dbReference type="PROSITE" id="PS01124">
    <property type="entry name" value="HTH_ARAC_FAMILY_2"/>
    <property type="match status" value="1"/>
</dbReference>
<dbReference type="Proteomes" id="UP000637695">
    <property type="component" value="Unassembled WGS sequence"/>
</dbReference>
<evidence type="ECO:0000256" key="2">
    <source>
        <dbReference type="ARBA" id="ARBA00023125"/>
    </source>
</evidence>
<keyword evidence="2" id="KW-0238">DNA-binding</keyword>
<dbReference type="Gene3D" id="1.10.10.60">
    <property type="entry name" value="Homeodomain-like"/>
    <property type="match status" value="2"/>
</dbReference>
<dbReference type="AlphaFoldDB" id="A0A917K2V8"/>
<evidence type="ECO:0000256" key="1">
    <source>
        <dbReference type="ARBA" id="ARBA00023015"/>
    </source>
</evidence>
<dbReference type="EMBL" id="BMOY01000004">
    <property type="protein sequence ID" value="GGI97949.1"/>
    <property type="molecule type" value="Genomic_DNA"/>
</dbReference>
<organism evidence="5 6">
    <name type="scientific">Alicyclobacillus cellulosilyticus</name>
    <dbReference type="NCBI Taxonomy" id="1003997"/>
    <lineage>
        <taxon>Bacteria</taxon>
        <taxon>Bacillati</taxon>
        <taxon>Bacillota</taxon>
        <taxon>Bacilli</taxon>
        <taxon>Bacillales</taxon>
        <taxon>Alicyclobacillaceae</taxon>
        <taxon>Alicyclobacillus</taxon>
    </lineage>
</organism>
<dbReference type="GO" id="GO:0003700">
    <property type="term" value="F:DNA-binding transcription factor activity"/>
    <property type="evidence" value="ECO:0007669"/>
    <property type="project" value="InterPro"/>
</dbReference>
<dbReference type="InterPro" id="IPR037923">
    <property type="entry name" value="HTH-like"/>
</dbReference>
<reference evidence="5" key="1">
    <citation type="journal article" date="2014" name="Int. J. Syst. Evol. Microbiol.">
        <title>Complete genome sequence of Corynebacterium casei LMG S-19264T (=DSM 44701T), isolated from a smear-ripened cheese.</title>
        <authorList>
            <consortium name="US DOE Joint Genome Institute (JGI-PGF)"/>
            <person name="Walter F."/>
            <person name="Albersmeier A."/>
            <person name="Kalinowski J."/>
            <person name="Ruckert C."/>
        </authorList>
    </citation>
    <scope>NUCLEOTIDE SEQUENCE</scope>
    <source>
        <strain evidence="5">JCM 18487</strain>
    </source>
</reference>
<accession>A0A917K2V8</accession>
<keyword evidence="3" id="KW-0804">Transcription</keyword>
<comment type="caution">
    <text evidence="5">The sequence shown here is derived from an EMBL/GenBank/DDBJ whole genome shotgun (WGS) entry which is preliminary data.</text>
</comment>
<feature type="domain" description="HTH araC/xylS-type" evidence="4">
    <location>
        <begin position="184"/>
        <end position="282"/>
    </location>
</feature>
<dbReference type="InterPro" id="IPR020449">
    <property type="entry name" value="Tscrpt_reg_AraC-type_HTH"/>
</dbReference>
<dbReference type="SUPFAM" id="SSF51215">
    <property type="entry name" value="Regulatory protein AraC"/>
    <property type="match status" value="1"/>
</dbReference>
<reference evidence="5" key="2">
    <citation type="submission" date="2020-09" db="EMBL/GenBank/DDBJ databases">
        <authorList>
            <person name="Sun Q."/>
            <person name="Ohkuma M."/>
        </authorList>
    </citation>
    <scope>NUCLEOTIDE SEQUENCE</scope>
    <source>
        <strain evidence="5">JCM 18487</strain>
    </source>
</reference>
<keyword evidence="1" id="KW-0805">Transcription regulation</keyword>
<evidence type="ECO:0000313" key="5">
    <source>
        <dbReference type="EMBL" id="GGI97949.1"/>
    </source>
</evidence>
<sequence length="293" mass="34000">MADACRCYYRTYHHTPSDLARRMWFYVHAVGWFRCSPAYDVYRKSFFGYLLMYVRSGRGVVVQDSKSFPVDPGCIVFLDLTREHRYYAAANDPWEILWVHFGGQQCGEYLRLLEADLCPVLPGTPHSEVLFMRLFDLFRCRPAGAEARAGSLITRILTDLVGQRLEAGALPDVPYEAGYPESIRASIAYMERNFARPLKLEELAQQASLSPFHFARLFKRVTGMSVMEYLLHYRIQQAKHLLRETRLSVREIADMVGFSDQSYFSKLFKRYEHMTPTAYRMTVHAPHPSPGRR</sequence>
<protein>
    <submittedName>
        <fullName evidence="5">AraC family transcriptional regulator</fullName>
    </submittedName>
</protein>
<keyword evidence="6" id="KW-1185">Reference proteome</keyword>
<proteinExistence type="predicted"/>
<dbReference type="InterPro" id="IPR018060">
    <property type="entry name" value="HTH_AraC"/>
</dbReference>
<evidence type="ECO:0000256" key="3">
    <source>
        <dbReference type="ARBA" id="ARBA00023163"/>
    </source>
</evidence>
<dbReference type="RefSeq" id="WP_188880898.1">
    <property type="nucleotide sequence ID" value="NZ_BMOY01000004.1"/>
</dbReference>
<name>A0A917K2V8_9BACL</name>
<evidence type="ECO:0000259" key="4">
    <source>
        <dbReference type="PROSITE" id="PS01124"/>
    </source>
</evidence>
<gene>
    <name evidence="5" type="ORF">GCM10010885_04460</name>
</gene>
<dbReference type="PANTHER" id="PTHR43280">
    <property type="entry name" value="ARAC-FAMILY TRANSCRIPTIONAL REGULATOR"/>
    <property type="match status" value="1"/>
</dbReference>
<dbReference type="PRINTS" id="PR00032">
    <property type="entry name" value="HTHARAC"/>
</dbReference>
<evidence type="ECO:0000313" key="6">
    <source>
        <dbReference type="Proteomes" id="UP000637695"/>
    </source>
</evidence>
<dbReference type="Pfam" id="PF12833">
    <property type="entry name" value="HTH_18"/>
    <property type="match status" value="1"/>
</dbReference>
<dbReference type="Gene3D" id="2.60.120.280">
    <property type="entry name" value="Regulatory protein AraC"/>
    <property type="match status" value="1"/>
</dbReference>
<dbReference type="GO" id="GO:0043565">
    <property type="term" value="F:sequence-specific DNA binding"/>
    <property type="evidence" value="ECO:0007669"/>
    <property type="project" value="InterPro"/>
</dbReference>
<dbReference type="Pfam" id="PF02311">
    <property type="entry name" value="AraC_binding"/>
    <property type="match status" value="1"/>
</dbReference>
<dbReference type="PANTHER" id="PTHR43280:SF30">
    <property type="entry name" value="MMSAB OPERON REGULATORY PROTEIN"/>
    <property type="match status" value="1"/>
</dbReference>
<dbReference type="SUPFAM" id="SSF46689">
    <property type="entry name" value="Homeodomain-like"/>
    <property type="match status" value="2"/>
</dbReference>
<dbReference type="InterPro" id="IPR003313">
    <property type="entry name" value="AraC-bd"/>
</dbReference>